<evidence type="ECO:0000313" key="11">
    <source>
        <dbReference type="Proteomes" id="UP000799429"/>
    </source>
</evidence>
<protein>
    <recommendedName>
        <fullName evidence="9">Peptidase S54 rhomboid domain-containing protein</fullName>
    </recommendedName>
</protein>
<evidence type="ECO:0000256" key="8">
    <source>
        <dbReference type="SAM" id="Phobius"/>
    </source>
</evidence>
<evidence type="ECO:0000256" key="7">
    <source>
        <dbReference type="SAM" id="MobiDB-lite"/>
    </source>
</evidence>
<evidence type="ECO:0000259" key="9">
    <source>
        <dbReference type="Pfam" id="PF01694"/>
    </source>
</evidence>
<comment type="similarity">
    <text evidence="2">Belongs to the peptidase S54 family.</text>
</comment>
<feature type="transmembrane region" description="Helical" evidence="8">
    <location>
        <begin position="424"/>
        <end position="444"/>
    </location>
</feature>
<dbReference type="InterPro" id="IPR050925">
    <property type="entry name" value="Rhomboid_protease_S54"/>
</dbReference>
<evidence type="ECO:0000256" key="1">
    <source>
        <dbReference type="ARBA" id="ARBA00004141"/>
    </source>
</evidence>
<keyword evidence="6 8" id="KW-0472">Membrane</keyword>
<dbReference type="GO" id="GO:0004252">
    <property type="term" value="F:serine-type endopeptidase activity"/>
    <property type="evidence" value="ECO:0007669"/>
    <property type="project" value="InterPro"/>
</dbReference>
<feature type="region of interest" description="Disordered" evidence="7">
    <location>
        <begin position="179"/>
        <end position="200"/>
    </location>
</feature>
<evidence type="ECO:0000313" key="10">
    <source>
        <dbReference type="EMBL" id="KAF2842481.1"/>
    </source>
</evidence>
<dbReference type="PANTHER" id="PTHR43731">
    <property type="entry name" value="RHOMBOID PROTEASE"/>
    <property type="match status" value="1"/>
</dbReference>
<dbReference type="Gene3D" id="1.20.1540.10">
    <property type="entry name" value="Rhomboid-like"/>
    <property type="match status" value="1"/>
</dbReference>
<evidence type="ECO:0000256" key="4">
    <source>
        <dbReference type="ARBA" id="ARBA00022801"/>
    </source>
</evidence>
<dbReference type="AlphaFoldDB" id="A0A9P4SGH2"/>
<evidence type="ECO:0000256" key="5">
    <source>
        <dbReference type="ARBA" id="ARBA00022989"/>
    </source>
</evidence>
<feature type="transmembrane region" description="Helical" evidence="8">
    <location>
        <begin position="456"/>
        <end position="477"/>
    </location>
</feature>
<dbReference type="Pfam" id="PF01694">
    <property type="entry name" value="Rhomboid"/>
    <property type="match status" value="1"/>
</dbReference>
<evidence type="ECO:0000256" key="3">
    <source>
        <dbReference type="ARBA" id="ARBA00022692"/>
    </source>
</evidence>
<gene>
    <name evidence="10" type="ORF">M501DRAFT_988694</name>
</gene>
<dbReference type="InterPro" id="IPR022764">
    <property type="entry name" value="Peptidase_S54_rhomboid_dom"/>
</dbReference>
<dbReference type="Proteomes" id="UP000799429">
    <property type="component" value="Unassembled WGS sequence"/>
</dbReference>
<dbReference type="SUPFAM" id="SSF144091">
    <property type="entry name" value="Rhomboid-like"/>
    <property type="match status" value="1"/>
</dbReference>
<proteinExistence type="inferred from homology"/>
<dbReference type="EMBL" id="MU006090">
    <property type="protein sequence ID" value="KAF2842481.1"/>
    <property type="molecule type" value="Genomic_DNA"/>
</dbReference>
<reference evidence="10" key="1">
    <citation type="journal article" date="2020" name="Stud. Mycol.">
        <title>101 Dothideomycetes genomes: a test case for predicting lifestyles and emergence of pathogens.</title>
        <authorList>
            <person name="Haridas S."/>
            <person name="Albert R."/>
            <person name="Binder M."/>
            <person name="Bloem J."/>
            <person name="Labutti K."/>
            <person name="Salamov A."/>
            <person name="Andreopoulos B."/>
            <person name="Baker S."/>
            <person name="Barry K."/>
            <person name="Bills G."/>
            <person name="Bluhm B."/>
            <person name="Cannon C."/>
            <person name="Castanera R."/>
            <person name="Culley D."/>
            <person name="Daum C."/>
            <person name="Ezra D."/>
            <person name="Gonzalez J."/>
            <person name="Henrissat B."/>
            <person name="Kuo A."/>
            <person name="Liang C."/>
            <person name="Lipzen A."/>
            <person name="Lutzoni F."/>
            <person name="Magnuson J."/>
            <person name="Mondo S."/>
            <person name="Nolan M."/>
            <person name="Ohm R."/>
            <person name="Pangilinan J."/>
            <person name="Park H.-J."/>
            <person name="Ramirez L."/>
            <person name="Alfaro M."/>
            <person name="Sun H."/>
            <person name="Tritt A."/>
            <person name="Yoshinaga Y."/>
            <person name="Zwiers L.-H."/>
            <person name="Turgeon B."/>
            <person name="Goodwin S."/>
            <person name="Spatafora J."/>
            <person name="Crous P."/>
            <person name="Grigoriev I."/>
        </authorList>
    </citation>
    <scope>NUCLEOTIDE SEQUENCE</scope>
    <source>
        <strain evidence="10">CBS 101060</strain>
    </source>
</reference>
<comment type="subcellular location">
    <subcellularLocation>
        <location evidence="1">Membrane</location>
        <topology evidence="1">Multi-pass membrane protein</topology>
    </subcellularLocation>
</comment>
<feature type="transmembrane region" description="Helical" evidence="8">
    <location>
        <begin position="537"/>
        <end position="557"/>
    </location>
</feature>
<keyword evidence="5 8" id="KW-1133">Transmembrane helix</keyword>
<sequence>MARPDSMAYNFENHLDWEMFPGQSCFKGSCEGVHHGHCISSTLMVTIYGHHDLHWIITPKQRIPRLGLERVGGKPKVLAVYSGYSNLRCLCVDTQGGFDGKSEVMERTPQFRHGPISCYDHKALRLPTTSLWTTSLRITTGKSALRLDANSRHPSDNSLNNQVIPRQFHTSSRYLSKIRRWPSKPRSAPPKAPKKAPVQHKREEEALVWSHYNAVDGMPLPNGPLSTMDLETIFGTVPSEDEGNVLLQRLQYQRHRGLLSHKNGLDYWVYKEYITEWDNENKEVALDWLRSTFPIDETAAYEVLKRREPQLAHELSTGEFTGVEIQQVGISRPSVLEELARTRQENLIRAQEQEKEAHRRNGASVELNESEDTPRAKNIRDMVRIAKEQAAVNPAQREWAEKWAAKVQITDQEFPPEMSNARRIFPTLFVSLLTVGFSTLLMEYYTPSPVRMAPDIPPSTATMIGLIGLNSFIFMLWKFPPAWPTLTKYFVQIPGYPFALSAIGNIFSHSKLPHLAVNMAVLAFVGTSLENQTSRPLLLSLFLTAGTLGSLGSLVYFTRIRFFQSTSNGASGAIAGILTCLCLIDESSTFKLSWSEWEIPPLAVLSAYLTLDVLALWRIALLGRKVDHVAHLVGAATGAAWAAAIYWARGEGKGEWGVENWGEWKDKRLKEEGERELQEHKVEEVVEKPEV</sequence>
<feature type="transmembrane region" description="Helical" evidence="8">
    <location>
        <begin position="599"/>
        <end position="617"/>
    </location>
</feature>
<feature type="domain" description="Peptidase S54 rhomboid" evidence="9">
    <location>
        <begin position="503"/>
        <end position="645"/>
    </location>
</feature>
<name>A0A9P4SGH2_9PEZI</name>
<keyword evidence="11" id="KW-1185">Reference proteome</keyword>
<dbReference type="GO" id="GO:0006465">
    <property type="term" value="P:signal peptide processing"/>
    <property type="evidence" value="ECO:0007669"/>
    <property type="project" value="TreeGrafter"/>
</dbReference>
<keyword evidence="4" id="KW-0378">Hydrolase</keyword>
<dbReference type="OrthoDB" id="10260614at2759"/>
<dbReference type="GO" id="GO:0016020">
    <property type="term" value="C:membrane"/>
    <property type="evidence" value="ECO:0007669"/>
    <property type="project" value="UniProtKB-SubCell"/>
</dbReference>
<evidence type="ECO:0000256" key="2">
    <source>
        <dbReference type="ARBA" id="ARBA00009045"/>
    </source>
</evidence>
<keyword evidence="3 8" id="KW-0812">Transmembrane</keyword>
<accession>A0A9P4SGH2</accession>
<feature type="transmembrane region" description="Helical" evidence="8">
    <location>
        <begin position="629"/>
        <end position="648"/>
    </location>
</feature>
<feature type="region of interest" description="Disordered" evidence="7">
    <location>
        <begin position="352"/>
        <end position="373"/>
    </location>
</feature>
<evidence type="ECO:0000256" key="6">
    <source>
        <dbReference type="ARBA" id="ARBA00023136"/>
    </source>
</evidence>
<organism evidence="10 11">
    <name type="scientific">Patellaria atrata CBS 101060</name>
    <dbReference type="NCBI Taxonomy" id="1346257"/>
    <lineage>
        <taxon>Eukaryota</taxon>
        <taxon>Fungi</taxon>
        <taxon>Dikarya</taxon>
        <taxon>Ascomycota</taxon>
        <taxon>Pezizomycotina</taxon>
        <taxon>Dothideomycetes</taxon>
        <taxon>Dothideomycetes incertae sedis</taxon>
        <taxon>Patellariales</taxon>
        <taxon>Patellariaceae</taxon>
        <taxon>Patellaria</taxon>
    </lineage>
</organism>
<dbReference type="PANTHER" id="PTHR43731:SF14">
    <property type="entry name" value="PRESENILIN-ASSOCIATED RHOMBOID-LIKE PROTEIN, MITOCHONDRIAL"/>
    <property type="match status" value="1"/>
</dbReference>
<dbReference type="InterPro" id="IPR035952">
    <property type="entry name" value="Rhomboid-like_sf"/>
</dbReference>
<comment type="caution">
    <text evidence="10">The sequence shown here is derived from an EMBL/GenBank/DDBJ whole genome shotgun (WGS) entry which is preliminary data.</text>
</comment>